<organism evidence="3 4">
    <name type="scientific">Streptomyces antimicrobicus</name>
    <dbReference type="NCBI Taxonomy" id="2883108"/>
    <lineage>
        <taxon>Bacteria</taxon>
        <taxon>Bacillati</taxon>
        <taxon>Actinomycetota</taxon>
        <taxon>Actinomycetes</taxon>
        <taxon>Kitasatosporales</taxon>
        <taxon>Streptomycetaceae</taxon>
        <taxon>Streptomyces</taxon>
    </lineage>
</organism>
<keyword evidence="2" id="KW-1133">Transmembrane helix</keyword>
<evidence type="ECO:0000256" key="2">
    <source>
        <dbReference type="SAM" id="Phobius"/>
    </source>
</evidence>
<gene>
    <name evidence="3" type="ORF">LG632_02750</name>
</gene>
<protein>
    <submittedName>
        <fullName evidence="3">Uncharacterized protein</fullName>
    </submittedName>
</protein>
<name>A0ABS8B116_9ACTN</name>
<proteinExistence type="predicted"/>
<comment type="caution">
    <text evidence="3">The sequence shown here is derived from an EMBL/GenBank/DDBJ whole genome shotgun (WGS) entry which is preliminary data.</text>
</comment>
<evidence type="ECO:0000256" key="1">
    <source>
        <dbReference type="SAM" id="MobiDB-lite"/>
    </source>
</evidence>
<sequence>MTTATKRMVVSGGSAVAGAVVNVTTGMLTQKWALAWVLCTVVAVAVAAVLTVWLARLDGAAEAVASAPAPAPVRRQELTDLEVEGGSLTQRLPGPGEQVVRRTTVRGDVTQEQTG</sequence>
<dbReference type="Proteomes" id="UP001199054">
    <property type="component" value="Unassembled WGS sequence"/>
</dbReference>
<keyword evidence="2" id="KW-0472">Membrane</keyword>
<evidence type="ECO:0000313" key="3">
    <source>
        <dbReference type="EMBL" id="MCB5178306.1"/>
    </source>
</evidence>
<feature type="compositionally biased region" description="Low complexity" evidence="1">
    <location>
        <begin position="106"/>
        <end position="115"/>
    </location>
</feature>
<keyword evidence="4" id="KW-1185">Reference proteome</keyword>
<reference evidence="3 4" key="1">
    <citation type="submission" date="2021-10" db="EMBL/GenBank/DDBJ databases">
        <title>Streptomyces sp. strain SMC 277, a novel streptomycete isolated from soil.</title>
        <authorList>
            <person name="Chanama M."/>
        </authorList>
    </citation>
    <scope>NUCLEOTIDE SEQUENCE [LARGE SCALE GENOMIC DNA]</scope>
    <source>
        <strain evidence="3 4">SMC 277</strain>
    </source>
</reference>
<keyword evidence="2" id="KW-0812">Transmembrane</keyword>
<dbReference type="RefSeq" id="WP_226724755.1">
    <property type="nucleotide sequence ID" value="NZ_JAJAUY010000006.1"/>
</dbReference>
<feature type="region of interest" description="Disordered" evidence="1">
    <location>
        <begin position="85"/>
        <end position="115"/>
    </location>
</feature>
<feature type="transmembrane region" description="Helical" evidence="2">
    <location>
        <begin position="33"/>
        <end position="55"/>
    </location>
</feature>
<accession>A0ABS8B116</accession>
<evidence type="ECO:0000313" key="4">
    <source>
        <dbReference type="Proteomes" id="UP001199054"/>
    </source>
</evidence>
<dbReference type="EMBL" id="JAJAUY010000006">
    <property type="protein sequence ID" value="MCB5178306.1"/>
    <property type="molecule type" value="Genomic_DNA"/>
</dbReference>